<dbReference type="Gene3D" id="3.90.1300.10">
    <property type="entry name" value="Amidase signature (AS) domain"/>
    <property type="match status" value="1"/>
</dbReference>
<feature type="domain" description="Amidase" evidence="3">
    <location>
        <begin position="60"/>
        <end position="492"/>
    </location>
</feature>
<dbReference type="InterPro" id="IPR020556">
    <property type="entry name" value="Amidase_CS"/>
</dbReference>
<keyword evidence="5" id="KW-1185">Reference proteome</keyword>
<dbReference type="EMBL" id="JAVUPU010000002">
    <property type="protein sequence ID" value="MDT9598257.1"/>
    <property type="molecule type" value="Genomic_DNA"/>
</dbReference>
<dbReference type="PANTHER" id="PTHR11895:SF7">
    <property type="entry name" value="GLUTAMYL-TRNA(GLN) AMIDOTRANSFERASE SUBUNIT A, MITOCHONDRIAL"/>
    <property type="match status" value="1"/>
</dbReference>
<dbReference type="InterPro" id="IPR000120">
    <property type="entry name" value="Amidase"/>
</dbReference>
<evidence type="ECO:0000313" key="5">
    <source>
        <dbReference type="Proteomes" id="UP001259572"/>
    </source>
</evidence>
<evidence type="ECO:0000313" key="4">
    <source>
        <dbReference type="EMBL" id="MDT9598257.1"/>
    </source>
</evidence>
<accession>A0ABU3Q4M9</accession>
<sequence>MNRRDLCLAMAAGAGNLFLLSHAAVGRAATLKETESGDPTQSSLAAASRAIRRGETSCVELIQGCLRRIETENPKVNAIITTMRDQALAQAAALDAEARNGRFRSPLHGIPIALKDNIDTAGARTTNASALQKDRIPAQDARVVQQLKQAGAVIIAKTNLSEFALASATSASSFFGPVRNPWSLDRVSGGSSGGSAAAVATGMCFGALGTDSGGSVRIPSAWCGLTGLKPTLGLVPATGIGPGVPLLDTCGPMAHTAEDVALLFEHMTGYDPIDVVSLERPRELYSARLGRPLSDLRVGVPRRPHFEGLDAQVANAVEAALTIVAGIAGSVEDVAFDVGEMPDIMAAMADIYSDHRENLAQRNDLYQTAIRRALEGIAAEMNPPGGPDTEQLPHYIRSRTATLRFQRTADAAFKGFDVVVMPTIKILPQTLKSALDSEYGSGPPNHGAIVANTMIFNIMGLPALTVPCGFSREGLPIGLMICGPRYSEATLLALGAAYQRSTSWHTRRPARNA</sequence>
<feature type="chain" id="PRO_5046944137" evidence="2">
    <location>
        <begin position="24"/>
        <end position="513"/>
    </location>
</feature>
<evidence type="ECO:0000256" key="2">
    <source>
        <dbReference type="SAM" id="SignalP"/>
    </source>
</evidence>
<name>A0ABU3Q4M9_9SPHN</name>
<reference evidence="4 5" key="1">
    <citation type="submission" date="2023-05" db="EMBL/GenBank/DDBJ databases">
        <authorList>
            <person name="Guo Y."/>
        </authorList>
    </citation>
    <scope>NUCLEOTIDE SEQUENCE [LARGE SCALE GENOMIC DNA]</scope>
    <source>
        <strain evidence="4 5">GR2756</strain>
    </source>
</reference>
<proteinExistence type="inferred from homology"/>
<protein>
    <submittedName>
        <fullName evidence="4">Amidase</fullName>
    </submittedName>
</protein>
<comment type="caution">
    <text evidence="4">The sequence shown here is derived from an EMBL/GenBank/DDBJ whole genome shotgun (WGS) entry which is preliminary data.</text>
</comment>
<dbReference type="SUPFAM" id="SSF75304">
    <property type="entry name" value="Amidase signature (AS) enzymes"/>
    <property type="match status" value="1"/>
</dbReference>
<comment type="similarity">
    <text evidence="1">Belongs to the amidase family.</text>
</comment>
<organism evidence="4 5">
    <name type="scientific">Sphingosinicella rhizophila</name>
    <dbReference type="NCBI Taxonomy" id="3050082"/>
    <lineage>
        <taxon>Bacteria</taxon>
        <taxon>Pseudomonadati</taxon>
        <taxon>Pseudomonadota</taxon>
        <taxon>Alphaproteobacteria</taxon>
        <taxon>Sphingomonadales</taxon>
        <taxon>Sphingosinicellaceae</taxon>
        <taxon>Sphingosinicella</taxon>
    </lineage>
</organism>
<gene>
    <name evidence="4" type="ORF">RQX22_04745</name>
</gene>
<dbReference type="Pfam" id="PF01425">
    <property type="entry name" value="Amidase"/>
    <property type="match status" value="1"/>
</dbReference>
<dbReference type="PANTHER" id="PTHR11895">
    <property type="entry name" value="TRANSAMIDASE"/>
    <property type="match status" value="1"/>
</dbReference>
<evidence type="ECO:0000256" key="1">
    <source>
        <dbReference type="ARBA" id="ARBA00009199"/>
    </source>
</evidence>
<dbReference type="InterPro" id="IPR023631">
    <property type="entry name" value="Amidase_dom"/>
</dbReference>
<evidence type="ECO:0000259" key="3">
    <source>
        <dbReference type="Pfam" id="PF01425"/>
    </source>
</evidence>
<keyword evidence="2" id="KW-0732">Signal</keyword>
<dbReference type="RefSeq" id="WP_315724139.1">
    <property type="nucleotide sequence ID" value="NZ_JAVUPU010000002.1"/>
</dbReference>
<dbReference type="PROSITE" id="PS00571">
    <property type="entry name" value="AMIDASES"/>
    <property type="match status" value="1"/>
</dbReference>
<dbReference type="InterPro" id="IPR036928">
    <property type="entry name" value="AS_sf"/>
</dbReference>
<feature type="signal peptide" evidence="2">
    <location>
        <begin position="1"/>
        <end position="23"/>
    </location>
</feature>
<dbReference type="Proteomes" id="UP001259572">
    <property type="component" value="Unassembled WGS sequence"/>
</dbReference>